<gene>
    <name evidence="2" type="ORF">METZ01_LOCUS49289</name>
</gene>
<dbReference type="InterPro" id="IPR036034">
    <property type="entry name" value="PDZ_sf"/>
</dbReference>
<dbReference type="Gene3D" id="2.30.42.10">
    <property type="match status" value="1"/>
</dbReference>
<keyword evidence="1" id="KW-1133">Transmembrane helix</keyword>
<feature type="transmembrane region" description="Helical" evidence="1">
    <location>
        <begin position="12"/>
        <end position="32"/>
    </location>
</feature>
<accession>A0A381RX51</accession>
<organism evidence="2">
    <name type="scientific">marine metagenome</name>
    <dbReference type="NCBI Taxonomy" id="408172"/>
    <lineage>
        <taxon>unclassified sequences</taxon>
        <taxon>metagenomes</taxon>
        <taxon>ecological metagenomes</taxon>
    </lineage>
</organism>
<protein>
    <recommendedName>
        <fullName evidence="3">PDZ domain-containing protein</fullName>
    </recommendedName>
</protein>
<dbReference type="SUPFAM" id="SSF50156">
    <property type="entry name" value="PDZ domain-like"/>
    <property type="match status" value="1"/>
</dbReference>
<evidence type="ECO:0008006" key="3">
    <source>
        <dbReference type="Google" id="ProtNLM"/>
    </source>
</evidence>
<name>A0A381RX51_9ZZZZ</name>
<keyword evidence="1" id="KW-0812">Transmembrane</keyword>
<dbReference type="EMBL" id="UINC01002415">
    <property type="protein sequence ID" value="SUZ96435.1"/>
    <property type="molecule type" value="Genomic_DNA"/>
</dbReference>
<dbReference type="AlphaFoldDB" id="A0A381RX51"/>
<evidence type="ECO:0000313" key="2">
    <source>
        <dbReference type="EMBL" id="SUZ96435.1"/>
    </source>
</evidence>
<keyword evidence="1" id="KW-0472">Membrane</keyword>
<evidence type="ECO:0000256" key="1">
    <source>
        <dbReference type="SAM" id="Phobius"/>
    </source>
</evidence>
<reference evidence="2" key="1">
    <citation type="submission" date="2018-05" db="EMBL/GenBank/DDBJ databases">
        <authorList>
            <person name="Lanie J.A."/>
            <person name="Ng W.-L."/>
            <person name="Kazmierczak K.M."/>
            <person name="Andrzejewski T.M."/>
            <person name="Davidsen T.M."/>
            <person name="Wayne K.J."/>
            <person name="Tettelin H."/>
            <person name="Glass J.I."/>
            <person name="Rusch D."/>
            <person name="Podicherti R."/>
            <person name="Tsui H.-C.T."/>
            <person name="Winkler M.E."/>
        </authorList>
    </citation>
    <scope>NUCLEOTIDE SEQUENCE</scope>
</reference>
<sequence length="343" mass="38635">MRFSSTTILLSFNILLAGVASYMWGALLSTWLQQQILSISVSPPGAYQIEIEKLPVDPGKSQKTFAVILERNIFNAQKTEIELPPLLTEPELVTPETVDEETVEHTRLAIALAGTMIYGAKNSFAFISKKDSLHKYVIYGIGECFNAETVQRDKDCSPDSVKVMGIKDRWVLIRYQGKKQALWMVSAVTAGEEAPTAVQSKKAQIQTVPVQKAAALVVTTKEKVVSKNSVSPEVPVEAENTFHFQRVWVDEQLTNFEQLLNDARVVPTKKGEKSYFMFQYIKDESIYEKLGLKQNDIILDINGFLVDTIGKALKLLEILQSEREIAIKIEREGKPVQFHYYID</sequence>
<proteinExistence type="predicted"/>